<organism evidence="1 2">
    <name type="scientific">Riccia sorocarpa</name>
    <dbReference type="NCBI Taxonomy" id="122646"/>
    <lineage>
        <taxon>Eukaryota</taxon>
        <taxon>Viridiplantae</taxon>
        <taxon>Streptophyta</taxon>
        <taxon>Embryophyta</taxon>
        <taxon>Marchantiophyta</taxon>
        <taxon>Marchantiopsida</taxon>
        <taxon>Marchantiidae</taxon>
        <taxon>Marchantiales</taxon>
        <taxon>Ricciaceae</taxon>
        <taxon>Riccia</taxon>
    </lineage>
</organism>
<reference evidence="1 2" key="1">
    <citation type="submission" date="2024-09" db="EMBL/GenBank/DDBJ databases">
        <title>Chromosome-scale assembly of Riccia sorocarpa.</title>
        <authorList>
            <person name="Paukszto L."/>
        </authorList>
    </citation>
    <scope>NUCLEOTIDE SEQUENCE [LARGE SCALE GENOMIC DNA]</scope>
    <source>
        <strain evidence="1">LP-2024</strain>
        <tissue evidence="1">Aerial parts of the thallus</tissue>
    </source>
</reference>
<name>A0ABD3GZA2_9MARC</name>
<evidence type="ECO:0000313" key="2">
    <source>
        <dbReference type="Proteomes" id="UP001633002"/>
    </source>
</evidence>
<accession>A0ABD3GZA2</accession>
<dbReference type="AlphaFoldDB" id="A0ABD3GZA2"/>
<dbReference type="EMBL" id="JBJQOH010000006">
    <property type="protein sequence ID" value="KAL3684585.1"/>
    <property type="molecule type" value="Genomic_DNA"/>
</dbReference>
<gene>
    <name evidence="1" type="ORF">R1sor_002607</name>
</gene>
<comment type="caution">
    <text evidence="1">The sequence shown here is derived from an EMBL/GenBank/DDBJ whole genome shotgun (WGS) entry which is preliminary data.</text>
</comment>
<keyword evidence="2" id="KW-1185">Reference proteome</keyword>
<protein>
    <submittedName>
        <fullName evidence="1">Uncharacterized protein</fullName>
    </submittedName>
</protein>
<sequence>MFPCADLDFGDSQLLPIYEDLLEGMTGLKGVSRCTLVRRALFDIPDEPEPNKNWFEQEYVERKGPMRKWLYTFSLLVTHKCTKLYKEKFSEDPTPKFWFTFRHWFHRIAAIELVQDAGPDDGSLHPLCFDCGAATSPDLCDYCDKAVVKRFWMTGEPRVGGRLRGAIWTISTSEDSSDEISSTAQSVGCVDELGRMSVSGSVCSRARCMSDRDASGRLLGPATSAGNVEVDGGWTFIPETAACAAAFAVVVSGTVSGVALPLGATVLDGSGTVVGVALPLDVPAGFAVLEVVCSGTFDRVVLPLLVPAGSAVFVVVDSGTFEGIA</sequence>
<evidence type="ECO:0000313" key="1">
    <source>
        <dbReference type="EMBL" id="KAL3684585.1"/>
    </source>
</evidence>
<proteinExistence type="predicted"/>
<dbReference type="Proteomes" id="UP001633002">
    <property type="component" value="Unassembled WGS sequence"/>
</dbReference>